<keyword evidence="3" id="KW-1185">Reference proteome</keyword>
<proteinExistence type="predicted"/>
<reference evidence="2" key="1">
    <citation type="journal article" date="2023" name="Genome Biol. Evol.">
        <title>First Whole Genome Sequence and Flow Cytometry Genome Size Data for the Lichen-Forming Fungus Ramalina farinacea (Ascomycota).</title>
        <authorList>
            <person name="Llewellyn T."/>
            <person name="Mian S."/>
            <person name="Hill R."/>
            <person name="Leitch I.J."/>
            <person name="Gaya E."/>
        </authorList>
    </citation>
    <scope>NUCLEOTIDE SEQUENCE</scope>
    <source>
        <strain evidence="2">LIQ254RAFAR</strain>
    </source>
</reference>
<sequence length="236" mass="28396">MAWLNKNKEKEELPPPDKRPRDVPHLVKPVQRRDLVKIMDKIWKPYKYESDEFEVEVQQCQRLMDLVYTIYRKHGTSAQKHLLDDYFNEDGEYGLPCNDDQRSDWVRRVGSKIFREPLLRDELKLNPMLIFITKLVWLKDLEEKVGKGKLKKQWEILPQEFHYFRDLLRPHLDDPAMWALKEDCSGQSVWEPRLVNRHNEVVELSDTVQTAFVARVYNVLMNERAFQMRVMQSLRK</sequence>
<protein>
    <submittedName>
        <fullName evidence="2">Uncharacterized protein</fullName>
    </submittedName>
</protein>
<dbReference type="Proteomes" id="UP001161017">
    <property type="component" value="Unassembled WGS sequence"/>
</dbReference>
<accession>A0AA43U2G4</accession>
<feature type="region of interest" description="Disordered" evidence="1">
    <location>
        <begin position="1"/>
        <end position="24"/>
    </location>
</feature>
<dbReference type="EMBL" id="JAPUFD010000029">
    <property type="protein sequence ID" value="MDI1493592.1"/>
    <property type="molecule type" value="Genomic_DNA"/>
</dbReference>
<dbReference type="AlphaFoldDB" id="A0AA43U2G4"/>
<gene>
    <name evidence="2" type="ORF">OHK93_005383</name>
</gene>
<name>A0AA43U2G4_9LECA</name>
<evidence type="ECO:0000313" key="2">
    <source>
        <dbReference type="EMBL" id="MDI1493592.1"/>
    </source>
</evidence>
<comment type="caution">
    <text evidence="2">The sequence shown here is derived from an EMBL/GenBank/DDBJ whole genome shotgun (WGS) entry which is preliminary data.</text>
</comment>
<evidence type="ECO:0000256" key="1">
    <source>
        <dbReference type="SAM" id="MobiDB-lite"/>
    </source>
</evidence>
<organism evidence="2 3">
    <name type="scientific">Ramalina farinacea</name>
    <dbReference type="NCBI Taxonomy" id="258253"/>
    <lineage>
        <taxon>Eukaryota</taxon>
        <taxon>Fungi</taxon>
        <taxon>Dikarya</taxon>
        <taxon>Ascomycota</taxon>
        <taxon>Pezizomycotina</taxon>
        <taxon>Lecanoromycetes</taxon>
        <taxon>OSLEUM clade</taxon>
        <taxon>Lecanoromycetidae</taxon>
        <taxon>Lecanorales</taxon>
        <taxon>Lecanorineae</taxon>
        <taxon>Ramalinaceae</taxon>
        <taxon>Ramalina</taxon>
    </lineage>
</organism>
<evidence type="ECO:0000313" key="3">
    <source>
        <dbReference type="Proteomes" id="UP001161017"/>
    </source>
</evidence>